<evidence type="ECO:0000256" key="18">
    <source>
        <dbReference type="ARBA" id="ARBA00041418"/>
    </source>
</evidence>
<name>A0A4R1QZ71_HYDET</name>
<dbReference type="EC" id="2.4.99.28" evidence="19"/>
<feature type="transmembrane region" description="Helical" evidence="22">
    <location>
        <begin position="300"/>
        <end position="323"/>
    </location>
</feature>
<feature type="transmembrane region" description="Helical" evidence="22">
    <location>
        <begin position="102"/>
        <end position="125"/>
    </location>
</feature>
<accession>A0A4R1QZ71</accession>
<dbReference type="PANTHER" id="PTHR30474">
    <property type="entry name" value="CELL CYCLE PROTEIN"/>
    <property type="match status" value="1"/>
</dbReference>
<feature type="transmembrane region" description="Helical" evidence="22">
    <location>
        <begin position="164"/>
        <end position="181"/>
    </location>
</feature>
<keyword evidence="11 22" id="KW-0472">Membrane</keyword>
<evidence type="ECO:0000256" key="3">
    <source>
        <dbReference type="ARBA" id="ARBA00022475"/>
    </source>
</evidence>
<comment type="catalytic activity">
    <reaction evidence="20">
        <text>[GlcNAc-(1-&gt;4)-Mur2Ac(oyl-L-Ala-gamma-D-Glu-L-Lys-D-Ala-D-Ala)](n)-di-trans,octa-cis-undecaprenyl diphosphate + beta-D-GlcNAc-(1-&gt;4)-Mur2Ac(oyl-L-Ala-gamma-D-Glu-L-Lys-D-Ala-D-Ala)-di-trans,octa-cis-undecaprenyl diphosphate = [GlcNAc-(1-&gt;4)-Mur2Ac(oyl-L-Ala-gamma-D-Glu-L-Lys-D-Ala-D-Ala)](n+1)-di-trans,octa-cis-undecaprenyl diphosphate + di-trans,octa-cis-undecaprenyl diphosphate + H(+)</text>
        <dbReference type="Rhea" id="RHEA:23708"/>
        <dbReference type="Rhea" id="RHEA-COMP:9602"/>
        <dbReference type="Rhea" id="RHEA-COMP:9603"/>
        <dbReference type="ChEBI" id="CHEBI:15378"/>
        <dbReference type="ChEBI" id="CHEBI:58405"/>
        <dbReference type="ChEBI" id="CHEBI:60033"/>
        <dbReference type="ChEBI" id="CHEBI:78435"/>
        <dbReference type="EC" id="2.4.99.28"/>
    </reaction>
</comment>
<dbReference type="NCBIfam" id="TIGR02614">
    <property type="entry name" value="ftsW"/>
    <property type="match status" value="1"/>
</dbReference>
<dbReference type="InterPro" id="IPR013437">
    <property type="entry name" value="FtsW"/>
</dbReference>
<evidence type="ECO:0000256" key="15">
    <source>
        <dbReference type="ARBA" id="ARBA00033270"/>
    </source>
</evidence>
<feature type="transmembrane region" description="Helical" evidence="22">
    <location>
        <begin position="7"/>
        <end position="30"/>
    </location>
</feature>
<evidence type="ECO:0000256" key="16">
    <source>
        <dbReference type="ARBA" id="ARBA00038053"/>
    </source>
</evidence>
<reference evidence="23 24" key="1">
    <citation type="submission" date="2019-03" db="EMBL/GenBank/DDBJ databases">
        <title>Genomic Encyclopedia of Type Strains, Phase IV (KMG-IV): sequencing the most valuable type-strain genomes for metagenomic binning, comparative biology and taxonomic classification.</title>
        <authorList>
            <person name="Goeker M."/>
        </authorList>
    </citation>
    <scope>NUCLEOTIDE SEQUENCE [LARGE SCALE GENOMIC DNA]</scope>
    <source>
        <strain evidence="23 24">LX-B</strain>
    </source>
</reference>
<evidence type="ECO:0000256" key="2">
    <source>
        <dbReference type="ARBA" id="ARBA00004752"/>
    </source>
</evidence>
<dbReference type="GO" id="GO:0008955">
    <property type="term" value="F:peptidoglycan glycosyltransferase activity"/>
    <property type="evidence" value="ECO:0007669"/>
    <property type="project" value="UniProtKB-EC"/>
</dbReference>
<keyword evidence="7 22" id="KW-0812">Transmembrane</keyword>
<evidence type="ECO:0000256" key="8">
    <source>
        <dbReference type="ARBA" id="ARBA00022960"/>
    </source>
</evidence>
<evidence type="ECO:0000256" key="22">
    <source>
        <dbReference type="SAM" id="Phobius"/>
    </source>
</evidence>
<comment type="caution">
    <text evidence="23">The sequence shown here is derived from an EMBL/GenBank/DDBJ whole genome shotgun (WGS) entry which is preliminary data.</text>
</comment>
<feature type="transmembrane region" description="Helical" evidence="22">
    <location>
        <begin position="188"/>
        <end position="208"/>
    </location>
</feature>
<dbReference type="Proteomes" id="UP000295008">
    <property type="component" value="Unassembled WGS sequence"/>
</dbReference>
<evidence type="ECO:0000256" key="7">
    <source>
        <dbReference type="ARBA" id="ARBA00022692"/>
    </source>
</evidence>
<dbReference type="GO" id="GO:0015648">
    <property type="term" value="F:lipid-linked peptidoglycan transporter activity"/>
    <property type="evidence" value="ECO:0007669"/>
    <property type="project" value="TreeGrafter"/>
</dbReference>
<dbReference type="RefSeq" id="WP_132016895.1">
    <property type="nucleotide sequence ID" value="NZ_SLUN01000043.1"/>
</dbReference>
<dbReference type="AlphaFoldDB" id="A0A4R1QZ71"/>
<evidence type="ECO:0000256" key="5">
    <source>
        <dbReference type="ARBA" id="ARBA00022676"/>
    </source>
</evidence>
<evidence type="ECO:0000313" key="23">
    <source>
        <dbReference type="EMBL" id="TCL58278.1"/>
    </source>
</evidence>
<dbReference type="GO" id="GO:0032153">
    <property type="term" value="C:cell division site"/>
    <property type="evidence" value="ECO:0007669"/>
    <property type="project" value="TreeGrafter"/>
</dbReference>
<comment type="pathway">
    <text evidence="2">Cell wall biogenesis; peptidoglycan biosynthesis.</text>
</comment>
<keyword evidence="10 22" id="KW-1133">Transmembrane helix</keyword>
<feature type="transmembrane region" description="Helical" evidence="22">
    <location>
        <begin position="137"/>
        <end position="158"/>
    </location>
</feature>
<evidence type="ECO:0000256" key="19">
    <source>
        <dbReference type="ARBA" id="ARBA00044770"/>
    </source>
</evidence>
<gene>
    <name evidence="23" type="ORF">EDC14_104314</name>
</gene>
<protein>
    <recommendedName>
        <fullName evidence="17">Probable peptidoglycan glycosyltransferase FtsW</fullName>
        <ecNumber evidence="19">2.4.99.28</ecNumber>
    </recommendedName>
    <alternativeName>
        <fullName evidence="18">Cell division protein FtsW</fullName>
    </alternativeName>
    <alternativeName>
        <fullName evidence="15">Cell wall polymerase</fullName>
    </alternativeName>
    <alternativeName>
        <fullName evidence="14">Peptidoglycan polymerase</fullName>
    </alternativeName>
</protein>
<keyword evidence="12" id="KW-0131">Cell cycle</keyword>
<feature type="transmembrane region" description="Helical" evidence="22">
    <location>
        <begin position="262"/>
        <end position="288"/>
    </location>
</feature>
<evidence type="ECO:0000256" key="4">
    <source>
        <dbReference type="ARBA" id="ARBA00022618"/>
    </source>
</evidence>
<proteinExistence type="inferred from homology"/>
<dbReference type="GO" id="GO:0008360">
    <property type="term" value="P:regulation of cell shape"/>
    <property type="evidence" value="ECO:0007669"/>
    <property type="project" value="UniProtKB-KW"/>
</dbReference>
<dbReference type="GO" id="GO:0071555">
    <property type="term" value="P:cell wall organization"/>
    <property type="evidence" value="ECO:0007669"/>
    <property type="project" value="UniProtKB-KW"/>
</dbReference>
<dbReference type="GO" id="GO:0005886">
    <property type="term" value="C:plasma membrane"/>
    <property type="evidence" value="ECO:0007669"/>
    <property type="project" value="UniProtKB-SubCell"/>
</dbReference>
<evidence type="ECO:0000256" key="1">
    <source>
        <dbReference type="ARBA" id="ARBA00004651"/>
    </source>
</evidence>
<feature type="transmembrane region" description="Helical" evidence="22">
    <location>
        <begin position="335"/>
        <end position="358"/>
    </location>
</feature>
<dbReference type="InterPro" id="IPR001182">
    <property type="entry name" value="FtsW/RodA"/>
</dbReference>
<organism evidence="23 24">
    <name type="scientific">Hydrogenispora ethanolica</name>
    <dbReference type="NCBI Taxonomy" id="1082276"/>
    <lineage>
        <taxon>Bacteria</taxon>
        <taxon>Bacillati</taxon>
        <taxon>Bacillota</taxon>
        <taxon>Hydrogenispora</taxon>
    </lineage>
</organism>
<keyword evidence="3" id="KW-1003">Cell membrane</keyword>
<evidence type="ECO:0000256" key="21">
    <source>
        <dbReference type="ARBA" id="ARBA00049966"/>
    </source>
</evidence>
<comment type="subcellular location">
    <subcellularLocation>
        <location evidence="1">Cell membrane</location>
        <topology evidence="1">Multi-pass membrane protein</topology>
    </subcellularLocation>
</comment>
<keyword evidence="24" id="KW-1185">Reference proteome</keyword>
<evidence type="ECO:0000256" key="20">
    <source>
        <dbReference type="ARBA" id="ARBA00049902"/>
    </source>
</evidence>
<sequence length="363" mass="39538">MKRNPPDLFLFVVIMTLLAIGLIIVTSASAPESLNITHGKSAFLFGMRQLLFAVIGVAVMLFMMKFPYRNLKKVTVPVFLAALFFLVLVLFIAPSIKGSKRWITLGFFVFQPSELAKLSVIILLAHYMSELKKGVTNFWFGVIIPLLLVGLVCLLILLEPDLGTAIVIFGTFMMMLFVSGAKISHMSVLGAIGLALGTLLVLIEPYRAQRLVAFMNPWKDPQGDGWQIIQSLYALGSGGPFGLGLGMGRQKFDYLPEAHTDYIFSILGEELGLLGTMTVITLFFLLAWRGYKIALGVKEPFARLLAAGITSYLIFQAVLNIGVVTSSIPVTGITLPFLSSGGSSLVVSLFSVGILLNISKYAE</sequence>
<dbReference type="PANTHER" id="PTHR30474:SF2">
    <property type="entry name" value="PEPTIDOGLYCAN GLYCOSYLTRANSFERASE FTSW-RELATED"/>
    <property type="match status" value="1"/>
</dbReference>
<evidence type="ECO:0000313" key="24">
    <source>
        <dbReference type="Proteomes" id="UP000295008"/>
    </source>
</evidence>
<evidence type="ECO:0000256" key="14">
    <source>
        <dbReference type="ARBA" id="ARBA00032370"/>
    </source>
</evidence>
<evidence type="ECO:0000256" key="6">
    <source>
        <dbReference type="ARBA" id="ARBA00022679"/>
    </source>
</evidence>
<keyword evidence="13" id="KW-0961">Cell wall biogenesis/degradation</keyword>
<evidence type="ECO:0000256" key="9">
    <source>
        <dbReference type="ARBA" id="ARBA00022984"/>
    </source>
</evidence>
<keyword evidence="4 23" id="KW-0132">Cell division</keyword>
<evidence type="ECO:0000256" key="13">
    <source>
        <dbReference type="ARBA" id="ARBA00023316"/>
    </source>
</evidence>
<comment type="similarity">
    <text evidence="16">Belongs to the SEDS family. FtsW subfamily.</text>
</comment>
<dbReference type="GO" id="GO:0051301">
    <property type="term" value="P:cell division"/>
    <property type="evidence" value="ECO:0007669"/>
    <property type="project" value="UniProtKB-KW"/>
</dbReference>
<evidence type="ECO:0000256" key="12">
    <source>
        <dbReference type="ARBA" id="ARBA00023306"/>
    </source>
</evidence>
<dbReference type="OrthoDB" id="9812661at2"/>
<feature type="transmembrane region" description="Helical" evidence="22">
    <location>
        <begin position="42"/>
        <end position="62"/>
    </location>
</feature>
<keyword evidence="9" id="KW-0573">Peptidoglycan synthesis</keyword>
<keyword evidence="8" id="KW-0133">Cell shape</keyword>
<keyword evidence="6" id="KW-0808">Transferase</keyword>
<dbReference type="EMBL" id="SLUN01000043">
    <property type="protein sequence ID" value="TCL58278.1"/>
    <property type="molecule type" value="Genomic_DNA"/>
</dbReference>
<evidence type="ECO:0000256" key="11">
    <source>
        <dbReference type="ARBA" id="ARBA00023136"/>
    </source>
</evidence>
<comment type="function">
    <text evidence="21">Peptidoglycan polymerase that is essential for cell division.</text>
</comment>
<keyword evidence="5" id="KW-0328">Glycosyltransferase</keyword>
<dbReference type="GO" id="GO:0009252">
    <property type="term" value="P:peptidoglycan biosynthetic process"/>
    <property type="evidence" value="ECO:0007669"/>
    <property type="project" value="UniProtKB-KW"/>
</dbReference>
<dbReference type="Pfam" id="PF01098">
    <property type="entry name" value="FTSW_RODA_SPOVE"/>
    <property type="match status" value="1"/>
</dbReference>
<feature type="transmembrane region" description="Helical" evidence="22">
    <location>
        <begin position="74"/>
        <end position="96"/>
    </location>
</feature>
<evidence type="ECO:0000256" key="17">
    <source>
        <dbReference type="ARBA" id="ARBA00041185"/>
    </source>
</evidence>
<evidence type="ECO:0000256" key="10">
    <source>
        <dbReference type="ARBA" id="ARBA00022989"/>
    </source>
</evidence>